<feature type="region of interest" description="Disordered" evidence="1">
    <location>
        <begin position="1"/>
        <end position="42"/>
    </location>
</feature>
<reference evidence="3 4" key="1">
    <citation type="journal article" date="2018" name="Mol. Biol. Evol.">
        <title>Broad Genomic Sampling Reveals a Smut Pathogenic Ancestry of the Fungal Clade Ustilaginomycotina.</title>
        <authorList>
            <person name="Kijpornyongpan T."/>
            <person name="Mondo S.J."/>
            <person name="Barry K."/>
            <person name="Sandor L."/>
            <person name="Lee J."/>
            <person name="Lipzen A."/>
            <person name="Pangilinan J."/>
            <person name="LaButti K."/>
            <person name="Hainaut M."/>
            <person name="Henrissat B."/>
            <person name="Grigoriev I.V."/>
            <person name="Spatafora J.W."/>
            <person name="Aime M.C."/>
        </authorList>
    </citation>
    <scope>NUCLEOTIDE SEQUENCE [LARGE SCALE GENOMIC DNA]</scope>
    <source>
        <strain evidence="3 4">MCA 4718</strain>
    </source>
</reference>
<evidence type="ECO:0000313" key="3">
    <source>
        <dbReference type="EMBL" id="PWN24292.1"/>
    </source>
</evidence>
<evidence type="ECO:0000256" key="2">
    <source>
        <dbReference type="SAM" id="Phobius"/>
    </source>
</evidence>
<gene>
    <name evidence="3" type="ORF">BCV69DRAFT_280186</name>
</gene>
<protein>
    <submittedName>
        <fullName evidence="3">Uncharacterized protein</fullName>
    </submittedName>
</protein>
<feature type="region of interest" description="Disordered" evidence="1">
    <location>
        <begin position="285"/>
        <end position="304"/>
    </location>
</feature>
<proteinExistence type="predicted"/>
<keyword evidence="4" id="KW-1185">Reference proteome</keyword>
<organism evidence="3 4">
    <name type="scientific">Pseudomicrostroma glucosiphilum</name>
    <dbReference type="NCBI Taxonomy" id="1684307"/>
    <lineage>
        <taxon>Eukaryota</taxon>
        <taxon>Fungi</taxon>
        <taxon>Dikarya</taxon>
        <taxon>Basidiomycota</taxon>
        <taxon>Ustilaginomycotina</taxon>
        <taxon>Exobasidiomycetes</taxon>
        <taxon>Microstromatales</taxon>
        <taxon>Microstromatales incertae sedis</taxon>
        <taxon>Pseudomicrostroma</taxon>
    </lineage>
</organism>
<dbReference type="STRING" id="1684307.A0A316UGA2"/>
<feature type="transmembrane region" description="Helical" evidence="2">
    <location>
        <begin position="151"/>
        <end position="170"/>
    </location>
</feature>
<dbReference type="GeneID" id="37013260"/>
<feature type="transmembrane region" description="Helical" evidence="2">
    <location>
        <begin position="88"/>
        <end position="108"/>
    </location>
</feature>
<feature type="transmembrane region" description="Helical" evidence="2">
    <location>
        <begin position="206"/>
        <end position="227"/>
    </location>
</feature>
<keyword evidence="2" id="KW-0472">Membrane</keyword>
<dbReference type="OrthoDB" id="164921at2759"/>
<dbReference type="Proteomes" id="UP000245942">
    <property type="component" value="Unassembled WGS sequence"/>
</dbReference>
<feature type="transmembrane region" description="Helical" evidence="2">
    <location>
        <begin position="53"/>
        <end position="76"/>
    </location>
</feature>
<dbReference type="Pfam" id="PF10329">
    <property type="entry name" value="DUF2417"/>
    <property type="match status" value="1"/>
</dbReference>
<sequence>MSRSTRSQSSGGHGGYGAISQHDDDGVEQETIPATSTAPHPSMYSRPAVKATFAMGAILLGLNLFAFLFLITLLWHPTLPSPFATAPLIQTTLHLVAILVLGPALLVFELSSSVTKGIHEASLALVVILAILLAAIETFRDDGTALSATPALVLMALSLAWAVISAKVVASLHADYLVMPQNEMGESTPLRISVGSQDVQNQYIRWFKVAVASIGTLNVLVALLLIVGNVSLDGYDAGLETPGQLLWVNPGKSSRWQPAAPSGIIDSLSGPGRVRLHIGLEASPLPPAEVDSSEGQRTLSASSPWDDKPTAIFFPPSGVSGYTSSHWLRSMVHRAADKPATGAEDGHLALRRAVWFDPLGMGLSDYVRGSQDLGLQAAALAEGLEQLGLLDSAKSENSRTPREEQFVLVSLHDGALLSSVFASLLPSSKIHSQVFIDAETPTSYYSTDISADSGLRMGYGAEGRKTRLGQAWNDLLPSLASYLSPGRLLGALLLGQTSERRVMGSKDAQLRSSAITRVLSKTGERNPFASWYSWEHPAPSSKTLLARLTSHFEATHGVDSSNFARLNASAAREKRESLLRGKPLAVLSSFWKMGRDPKGWGEVQREQYVKLGMEGSLEEERELEGATIQQQQQQQQPLSSSAHAEGKRGSLVGWWKVGSRQTFKDGGDIGFPEGLCAEQAKGRVWCEESIRKVLSWEESQNKEEEKKAR</sequence>
<keyword evidence="2" id="KW-0812">Transmembrane</keyword>
<evidence type="ECO:0000256" key="1">
    <source>
        <dbReference type="SAM" id="MobiDB-lite"/>
    </source>
</evidence>
<name>A0A316UGA2_9BASI</name>
<dbReference type="RefSeq" id="XP_025351452.1">
    <property type="nucleotide sequence ID" value="XM_025491526.1"/>
</dbReference>
<dbReference type="AlphaFoldDB" id="A0A316UGA2"/>
<dbReference type="InterPro" id="IPR029058">
    <property type="entry name" value="AB_hydrolase_fold"/>
</dbReference>
<feature type="compositionally biased region" description="Polar residues" evidence="1">
    <location>
        <begin position="1"/>
        <end position="10"/>
    </location>
</feature>
<dbReference type="SUPFAM" id="SSF53474">
    <property type="entry name" value="alpha/beta-Hydrolases"/>
    <property type="match status" value="1"/>
</dbReference>
<dbReference type="EMBL" id="KZ819321">
    <property type="protein sequence ID" value="PWN24292.1"/>
    <property type="molecule type" value="Genomic_DNA"/>
</dbReference>
<feature type="transmembrane region" description="Helical" evidence="2">
    <location>
        <begin position="120"/>
        <end position="139"/>
    </location>
</feature>
<evidence type="ECO:0000313" key="4">
    <source>
        <dbReference type="Proteomes" id="UP000245942"/>
    </source>
</evidence>
<keyword evidence="2" id="KW-1133">Transmembrane helix</keyword>
<accession>A0A316UGA2</accession>
<dbReference type="InterPro" id="IPR019431">
    <property type="entry name" value="DUF2417"/>
</dbReference>
<feature type="compositionally biased region" description="Polar residues" evidence="1">
    <location>
        <begin position="293"/>
        <end position="303"/>
    </location>
</feature>